<dbReference type="Gene3D" id="3.30.40.10">
    <property type="entry name" value="Zinc/RING finger domain, C3HC4 (zinc finger)"/>
    <property type="match status" value="1"/>
</dbReference>
<dbReference type="InterPro" id="IPR000306">
    <property type="entry name" value="Znf_FYVE"/>
</dbReference>
<sequence>MFKSLINKLTTRSPPVQLSVELDQTTVYAGDMLRGRVLLSCDQEVHCKGLIEVKITGLLSVHLEPLDGSEHAFGVPLHKRAIGCRPTREVLKATVVVRTSDAQQQQQQQQQQPQAAAACTIAAGAYTFPFEYRLDRYLPATMAMSFKHGDFTVQTFYFVKAKLVDYKGNTPKLMVPVRIVPKAPNVVMPIVATQTSALIGLAKRQPFYQTATVDKSTVFPGEAVTVKLEANSLSTNEVAVSMSLRCYGSSPVFHMGTNGKKYKELISQKFNNIAPLFYGVRYLSLTVPLDAPFSAVSASITMSYKLILKFESLAFHKFKLEIPIIVVPNQPLNCAVPIRAVGTPLPPDVLLRPAFHSRSMPASCGKCSASFGLLTHRHSCRYCMQVYCDKCVSHRASIPARGFEAPVRLCSDCTRHGGSGERYEQAIARPAWIGESSVAAFVPAHPQAPSRGLVTQQLPSQYFGQPFPQLGNLHMYPAAQDQGYSVQPPQQLGFSAEQAYPAPQPIPSAPPQTAYASIGAPSGFGYSQQPYYHYSQSQEPRGSAEEDRANQTPFMSAQHWQLALVEPPPSYDQVQSELVKA</sequence>
<dbReference type="PANTHER" id="PTHR11188">
    <property type="entry name" value="ARRESTIN DOMAIN CONTAINING PROTEIN"/>
    <property type="match status" value="1"/>
</dbReference>
<dbReference type="InterPro" id="IPR011021">
    <property type="entry name" value="Arrestin-like_N"/>
</dbReference>
<dbReference type="InterPro" id="IPR014752">
    <property type="entry name" value="Arrestin-like_C"/>
</dbReference>
<dbReference type="InterPro" id="IPR014756">
    <property type="entry name" value="Ig_E-set"/>
</dbReference>
<keyword evidence="8" id="KW-1185">Reference proteome</keyword>
<evidence type="ECO:0000256" key="2">
    <source>
        <dbReference type="ARBA" id="ARBA00022771"/>
    </source>
</evidence>
<keyword evidence="1" id="KW-0479">Metal-binding</keyword>
<feature type="domain" description="FYVE-type" evidence="6">
    <location>
        <begin position="364"/>
        <end position="418"/>
    </location>
</feature>
<dbReference type="AlphaFoldDB" id="A0A0D2WSR3"/>
<dbReference type="SUPFAM" id="SSF57903">
    <property type="entry name" value="FYVE/PHD zinc finger"/>
    <property type="match status" value="1"/>
</dbReference>
<dbReference type="RefSeq" id="XP_004346445.1">
    <property type="nucleotide sequence ID" value="XM_004346395.2"/>
</dbReference>
<name>A0A0D2WSR3_CAPO3</name>
<dbReference type="InterPro" id="IPR011011">
    <property type="entry name" value="Znf_FYVE_PHD"/>
</dbReference>
<dbReference type="InterPro" id="IPR050357">
    <property type="entry name" value="Arrestin_domain-protein"/>
</dbReference>
<dbReference type="GO" id="GO:0005737">
    <property type="term" value="C:cytoplasm"/>
    <property type="evidence" value="ECO:0007669"/>
    <property type="project" value="TreeGrafter"/>
</dbReference>
<keyword evidence="2 4" id="KW-0863">Zinc-finger</keyword>
<dbReference type="Pfam" id="PF00339">
    <property type="entry name" value="Arrestin_N"/>
    <property type="match status" value="1"/>
</dbReference>
<organism evidence="7 8">
    <name type="scientific">Capsaspora owczarzaki (strain ATCC 30864)</name>
    <dbReference type="NCBI Taxonomy" id="595528"/>
    <lineage>
        <taxon>Eukaryota</taxon>
        <taxon>Filasterea</taxon>
        <taxon>Capsaspora</taxon>
    </lineage>
</organism>
<feature type="region of interest" description="Disordered" evidence="5">
    <location>
        <begin position="534"/>
        <end position="555"/>
    </location>
</feature>
<dbReference type="PROSITE" id="PS50178">
    <property type="entry name" value="ZF_FYVE"/>
    <property type="match status" value="1"/>
</dbReference>
<proteinExistence type="predicted"/>
<accession>A0A0D2WSR3</accession>
<dbReference type="STRING" id="595528.A0A0D2WSR3"/>
<evidence type="ECO:0000259" key="6">
    <source>
        <dbReference type="PROSITE" id="PS50178"/>
    </source>
</evidence>
<dbReference type="GO" id="GO:0008270">
    <property type="term" value="F:zinc ion binding"/>
    <property type="evidence" value="ECO:0007669"/>
    <property type="project" value="UniProtKB-KW"/>
</dbReference>
<evidence type="ECO:0000313" key="8">
    <source>
        <dbReference type="Proteomes" id="UP000008743"/>
    </source>
</evidence>
<evidence type="ECO:0000256" key="3">
    <source>
        <dbReference type="ARBA" id="ARBA00022833"/>
    </source>
</evidence>
<keyword evidence="3" id="KW-0862">Zinc</keyword>
<dbReference type="Proteomes" id="UP000008743">
    <property type="component" value="Unassembled WGS sequence"/>
</dbReference>
<dbReference type="InParanoid" id="A0A0D2WSR3"/>
<dbReference type="OrthoDB" id="957735at2759"/>
<reference evidence="8" key="1">
    <citation type="submission" date="2011-02" db="EMBL/GenBank/DDBJ databases">
        <title>The Genome Sequence of Capsaspora owczarzaki ATCC 30864.</title>
        <authorList>
            <person name="Russ C."/>
            <person name="Cuomo C."/>
            <person name="Burger G."/>
            <person name="Gray M.W."/>
            <person name="Holland P.W.H."/>
            <person name="King N."/>
            <person name="Lang F.B.F."/>
            <person name="Roger A.J."/>
            <person name="Ruiz-Trillo I."/>
            <person name="Young S.K."/>
            <person name="Zeng Q."/>
            <person name="Gargeya S."/>
            <person name="Alvarado L."/>
            <person name="Berlin A."/>
            <person name="Chapman S.B."/>
            <person name="Chen Z."/>
            <person name="Freedman E."/>
            <person name="Gellesch M."/>
            <person name="Goldberg J."/>
            <person name="Griggs A."/>
            <person name="Gujja S."/>
            <person name="Heilman E."/>
            <person name="Heiman D."/>
            <person name="Howarth C."/>
            <person name="Mehta T."/>
            <person name="Neiman D."/>
            <person name="Pearson M."/>
            <person name="Roberts A."/>
            <person name="Saif S."/>
            <person name="Shea T."/>
            <person name="Shenoy N."/>
            <person name="Sisk P."/>
            <person name="Stolte C."/>
            <person name="Sykes S."/>
            <person name="White J."/>
            <person name="Yandava C."/>
            <person name="Haas B."/>
            <person name="Nusbaum C."/>
            <person name="Birren B."/>
        </authorList>
    </citation>
    <scope>NUCLEOTIDE SEQUENCE</scope>
    <source>
        <strain evidence="8">ATCC 30864</strain>
    </source>
</reference>
<dbReference type="PhylomeDB" id="A0A0D2WSR3"/>
<dbReference type="eggNOG" id="KOG1818">
    <property type="taxonomic scope" value="Eukaryota"/>
</dbReference>
<dbReference type="EMBL" id="KE346368">
    <property type="protein sequence ID" value="KJE95310.1"/>
    <property type="molecule type" value="Genomic_DNA"/>
</dbReference>
<dbReference type="SUPFAM" id="SSF81296">
    <property type="entry name" value="E set domains"/>
    <property type="match status" value="1"/>
</dbReference>
<gene>
    <name evidence="7" type="ORF">CAOG_005772</name>
</gene>
<dbReference type="SMART" id="SM00064">
    <property type="entry name" value="FYVE"/>
    <property type="match status" value="1"/>
</dbReference>
<evidence type="ECO:0000256" key="5">
    <source>
        <dbReference type="SAM" id="MobiDB-lite"/>
    </source>
</evidence>
<evidence type="ECO:0000313" key="7">
    <source>
        <dbReference type="EMBL" id="KJE95310.1"/>
    </source>
</evidence>
<dbReference type="CDD" id="cd00065">
    <property type="entry name" value="FYVE_like_SF"/>
    <property type="match status" value="1"/>
</dbReference>
<dbReference type="PANTHER" id="PTHR11188:SF17">
    <property type="entry name" value="FI21816P1"/>
    <property type="match status" value="1"/>
</dbReference>
<evidence type="ECO:0000256" key="1">
    <source>
        <dbReference type="ARBA" id="ARBA00022723"/>
    </source>
</evidence>
<protein>
    <recommendedName>
        <fullName evidence="6">FYVE-type domain-containing protein</fullName>
    </recommendedName>
</protein>
<dbReference type="Pfam" id="PF01363">
    <property type="entry name" value="FYVE"/>
    <property type="match status" value="1"/>
</dbReference>
<evidence type="ECO:0000256" key="4">
    <source>
        <dbReference type="PROSITE-ProRule" id="PRU00091"/>
    </source>
</evidence>
<dbReference type="InterPro" id="IPR017455">
    <property type="entry name" value="Znf_FYVE-rel"/>
</dbReference>
<dbReference type="Gene3D" id="2.60.40.640">
    <property type="match status" value="2"/>
</dbReference>
<dbReference type="InterPro" id="IPR013083">
    <property type="entry name" value="Znf_RING/FYVE/PHD"/>
</dbReference>
<dbReference type="GO" id="GO:0015031">
    <property type="term" value="P:protein transport"/>
    <property type="evidence" value="ECO:0007669"/>
    <property type="project" value="TreeGrafter"/>
</dbReference>